<dbReference type="AlphaFoldDB" id="A0A7X4H4J4"/>
<dbReference type="PANTHER" id="PTHR34606:SF15">
    <property type="entry name" value="BON DOMAIN-CONTAINING PROTEIN"/>
    <property type="match status" value="1"/>
</dbReference>
<sequence length="129" mass="13491">MSKKVLAVALVAALGSSWALAQTAPQGQATPAADNTKMNNRDKGDPAQTPQTQSNAKADRELLASVRRTIVKDKSLSTAAHNVKILVEGGVVTLRGPVKSDEEKSKVESLAKSVAGVTSVDNKVDIKTN</sequence>
<dbReference type="Proteomes" id="UP000469734">
    <property type="component" value="Unassembled WGS sequence"/>
</dbReference>
<comment type="caution">
    <text evidence="4">The sequence shown here is derived from an EMBL/GenBank/DDBJ whole genome shotgun (WGS) entry which is preliminary data.</text>
</comment>
<evidence type="ECO:0000259" key="3">
    <source>
        <dbReference type="PROSITE" id="PS50914"/>
    </source>
</evidence>
<feature type="region of interest" description="Disordered" evidence="1">
    <location>
        <begin position="21"/>
        <end position="58"/>
    </location>
</feature>
<dbReference type="Gene3D" id="3.30.1340.30">
    <property type="match status" value="1"/>
</dbReference>
<evidence type="ECO:0000256" key="2">
    <source>
        <dbReference type="SAM" id="SignalP"/>
    </source>
</evidence>
<feature type="chain" id="PRO_5031367167" evidence="2">
    <location>
        <begin position="22"/>
        <end position="129"/>
    </location>
</feature>
<dbReference type="InterPro" id="IPR007055">
    <property type="entry name" value="BON_dom"/>
</dbReference>
<dbReference type="InterPro" id="IPR051686">
    <property type="entry name" value="Lipoprotein_DolP"/>
</dbReference>
<feature type="domain" description="BON" evidence="3">
    <location>
        <begin position="58"/>
        <end position="128"/>
    </location>
</feature>
<dbReference type="PROSITE" id="PS50914">
    <property type="entry name" value="BON"/>
    <property type="match status" value="1"/>
</dbReference>
<feature type="signal peptide" evidence="2">
    <location>
        <begin position="1"/>
        <end position="21"/>
    </location>
</feature>
<evidence type="ECO:0000313" key="4">
    <source>
        <dbReference type="EMBL" id="MYM75161.1"/>
    </source>
</evidence>
<reference evidence="4 5" key="1">
    <citation type="submission" date="2019-12" db="EMBL/GenBank/DDBJ databases">
        <title>Novel species isolated from a subtropical stream in China.</title>
        <authorList>
            <person name="Lu H."/>
        </authorList>
    </citation>
    <scope>NUCLEOTIDE SEQUENCE [LARGE SCALE GENOMIC DNA]</scope>
    <source>
        <strain evidence="4 5">FT134W</strain>
    </source>
</reference>
<proteinExistence type="predicted"/>
<feature type="compositionally biased region" description="Low complexity" evidence="1">
    <location>
        <begin position="21"/>
        <end position="33"/>
    </location>
</feature>
<accession>A0A7X4H4J4</accession>
<dbReference type="Pfam" id="PF04972">
    <property type="entry name" value="BON"/>
    <property type="match status" value="1"/>
</dbReference>
<protein>
    <submittedName>
        <fullName evidence="4">BON domain-containing protein</fullName>
    </submittedName>
</protein>
<evidence type="ECO:0000256" key="1">
    <source>
        <dbReference type="SAM" id="MobiDB-lite"/>
    </source>
</evidence>
<keyword evidence="2" id="KW-0732">Signal</keyword>
<organism evidence="4 5">
    <name type="scientific">Duganella margarita</name>
    <dbReference type="NCBI Taxonomy" id="2692170"/>
    <lineage>
        <taxon>Bacteria</taxon>
        <taxon>Pseudomonadati</taxon>
        <taxon>Pseudomonadota</taxon>
        <taxon>Betaproteobacteria</taxon>
        <taxon>Burkholderiales</taxon>
        <taxon>Oxalobacteraceae</taxon>
        <taxon>Telluria group</taxon>
        <taxon>Duganella</taxon>
    </lineage>
</organism>
<name>A0A7X4H4J4_9BURK</name>
<gene>
    <name evidence="4" type="ORF">GTP56_23605</name>
</gene>
<evidence type="ECO:0000313" key="5">
    <source>
        <dbReference type="Proteomes" id="UP000469734"/>
    </source>
</evidence>
<dbReference type="PANTHER" id="PTHR34606">
    <property type="entry name" value="BON DOMAIN-CONTAINING PROTEIN"/>
    <property type="match status" value="1"/>
</dbReference>
<dbReference type="EMBL" id="WWCR01000033">
    <property type="protein sequence ID" value="MYM75161.1"/>
    <property type="molecule type" value="Genomic_DNA"/>
</dbReference>